<name>A0A7S3C9F6_9CHLO</name>
<keyword evidence="1" id="KW-0732">Signal</keyword>
<evidence type="ECO:0000256" key="1">
    <source>
        <dbReference type="SAM" id="SignalP"/>
    </source>
</evidence>
<gene>
    <name evidence="2" type="ORF">CROS1456_LOCUS2991</name>
</gene>
<feature type="signal peptide" evidence="1">
    <location>
        <begin position="1"/>
        <end position="31"/>
    </location>
</feature>
<dbReference type="AlphaFoldDB" id="A0A7S3C9F6"/>
<proteinExistence type="predicted"/>
<evidence type="ECO:0000313" key="2">
    <source>
        <dbReference type="EMBL" id="CAE0189902.1"/>
    </source>
</evidence>
<reference evidence="2" key="1">
    <citation type="submission" date="2021-01" db="EMBL/GenBank/DDBJ databases">
        <authorList>
            <person name="Corre E."/>
            <person name="Pelletier E."/>
            <person name="Niang G."/>
            <person name="Scheremetjew M."/>
            <person name="Finn R."/>
            <person name="Kale V."/>
            <person name="Holt S."/>
            <person name="Cochrane G."/>
            <person name="Meng A."/>
            <person name="Brown T."/>
            <person name="Cohen L."/>
        </authorList>
    </citation>
    <scope>NUCLEOTIDE SEQUENCE</scope>
    <source>
        <strain evidence="2">RCC1871</strain>
    </source>
</reference>
<protein>
    <submittedName>
        <fullName evidence="2">Uncharacterized protein</fullName>
    </submittedName>
</protein>
<dbReference type="EMBL" id="HBHZ01003888">
    <property type="protein sequence ID" value="CAE0189902.1"/>
    <property type="molecule type" value="Transcribed_RNA"/>
</dbReference>
<feature type="chain" id="PRO_5030959571" evidence="1">
    <location>
        <begin position="32"/>
        <end position="469"/>
    </location>
</feature>
<organism evidence="2">
    <name type="scientific">Chloropicon roscoffensis</name>
    <dbReference type="NCBI Taxonomy" id="1461544"/>
    <lineage>
        <taxon>Eukaryota</taxon>
        <taxon>Viridiplantae</taxon>
        <taxon>Chlorophyta</taxon>
        <taxon>Chloropicophyceae</taxon>
        <taxon>Chloropicales</taxon>
        <taxon>Chloropicaceae</taxon>
        <taxon>Chloropicon</taxon>
    </lineage>
</organism>
<sequence>MARKGKRCRSGAGLALAAVVVVCCLSGQASAFMPTWWQASPAPAAGPTQEAGPSSTPAPLMSSMECPTEVIAKLQTLSFDTVKDACPDRTDVPHDLATCSKCSCAAYGVIKQAVAETDEEMASLAQKCGPIMSIDTAFDGLNLKAVTDFLKLCEDVPDKVDLKECEPAQVEAMSGRAAGMDPSDVLAFFTTDLAGLSEDEMVEFLGIAQGLDLADNTNGIADDVYTTIAEVENFVRMVNLGGAVIPESMNDSSILCPGFTSPGSCESFEQLRRVCPWSCERQKEECSMASPETCGNAVFLEACPVACRQLQVLTDQLPISLEGAIQITSLTDGSAIKVDNLRGTVEEDSCMCFHVFQPVCDEETGEMFANLCEAKCRGPEIRTVPCREESLQAVEAFAATQSSMTQQDIDTMVAEHNAKHETDVTEEAREANSAVNSAVNSAENSAANSAAAPAFTLALAIFAGCLSLF</sequence>
<accession>A0A7S3C9F6</accession>